<protein>
    <submittedName>
        <fullName evidence="1">PD-(D/E)XK nuclease family protein</fullName>
    </submittedName>
</protein>
<accession>A0ACC6V1Z7</accession>
<organism evidence="1 2">
    <name type="scientific">Thermoproteus sp. AZ2</name>
    <dbReference type="NCBI Taxonomy" id="1609232"/>
    <lineage>
        <taxon>Archaea</taxon>
        <taxon>Thermoproteota</taxon>
        <taxon>Thermoprotei</taxon>
        <taxon>Thermoproteales</taxon>
        <taxon>Thermoproteaceae</taxon>
        <taxon>Thermoproteus</taxon>
    </lineage>
</organism>
<dbReference type="Proteomes" id="UP000033636">
    <property type="component" value="Unassembled WGS sequence"/>
</dbReference>
<name>A0ACC6V1Z7_9CREN</name>
<dbReference type="EMBL" id="JZWT02000021">
    <property type="protein sequence ID" value="MFB6491084.1"/>
    <property type="molecule type" value="Genomic_DNA"/>
</dbReference>
<feature type="non-terminal residue" evidence="1">
    <location>
        <position position="151"/>
    </location>
</feature>
<evidence type="ECO:0000313" key="1">
    <source>
        <dbReference type="EMBL" id="MFB6491084.1"/>
    </source>
</evidence>
<evidence type="ECO:0000313" key="2">
    <source>
        <dbReference type="Proteomes" id="UP000033636"/>
    </source>
</evidence>
<gene>
    <name evidence="1" type="ORF">TU35_007590</name>
</gene>
<reference evidence="1" key="1">
    <citation type="submission" date="2024-07" db="EMBL/GenBank/DDBJ databases">
        <title>Metagenome and Metagenome-Assembled Genomes of Archaea from a hot spring from the geothermal field of Los Azufres, Mexico.</title>
        <authorList>
            <person name="Marin-Paredes R."/>
            <person name="Martinez-Romero E."/>
            <person name="Servin-Garciduenas L.E."/>
        </authorList>
    </citation>
    <scope>NUCLEOTIDE SEQUENCE</scope>
</reference>
<proteinExistence type="predicted"/>
<comment type="caution">
    <text evidence="1">The sequence shown here is derived from an EMBL/GenBank/DDBJ whole genome shotgun (WGS) entry which is preliminary data.</text>
</comment>
<sequence length="151" mass="16798">MQKSVESLQKTVEAQQGAIISLQRSNEKLAASIAALGYRYGLYTEDVFRDAIKYLVEDLLKAYEVRRWAYYDGEGVVFGHPSMIDVDVLVRDGEHILVEYKASIDRGDVAELAREGSLYERVVGVKPKLLIVGPVARKRAVDLAKALGVEV</sequence>